<name>A0A0F9UUD7_9ZZZZ</name>
<evidence type="ECO:0008006" key="3">
    <source>
        <dbReference type="Google" id="ProtNLM"/>
    </source>
</evidence>
<dbReference type="GO" id="GO:0004252">
    <property type="term" value="F:serine-type endopeptidase activity"/>
    <property type="evidence" value="ECO:0007669"/>
    <property type="project" value="InterPro"/>
</dbReference>
<dbReference type="InterPro" id="IPR029045">
    <property type="entry name" value="ClpP/crotonase-like_dom_sf"/>
</dbReference>
<accession>A0A0F9UUD7</accession>
<protein>
    <recommendedName>
        <fullName evidence="3">ATP-dependent Clp protease proteolytic subunit</fullName>
    </recommendedName>
</protein>
<comment type="similarity">
    <text evidence="1">Belongs to the peptidase S14 family.</text>
</comment>
<dbReference type="GO" id="GO:0006515">
    <property type="term" value="P:protein quality control for misfolded or incompletely synthesized proteins"/>
    <property type="evidence" value="ECO:0007669"/>
    <property type="project" value="TreeGrafter"/>
</dbReference>
<organism evidence="2">
    <name type="scientific">marine sediment metagenome</name>
    <dbReference type="NCBI Taxonomy" id="412755"/>
    <lineage>
        <taxon>unclassified sequences</taxon>
        <taxon>metagenomes</taxon>
        <taxon>ecological metagenomes</taxon>
    </lineage>
</organism>
<dbReference type="EMBL" id="LAZR01000105">
    <property type="protein sequence ID" value="KKN91112.1"/>
    <property type="molecule type" value="Genomic_DNA"/>
</dbReference>
<dbReference type="GO" id="GO:0051117">
    <property type="term" value="F:ATPase binding"/>
    <property type="evidence" value="ECO:0007669"/>
    <property type="project" value="TreeGrafter"/>
</dbReference>
<dbReference type="InterPro" id="IPR023562">
    <property type="entry name" value="ClpP/TepA"/>
</dbReference>
<evidence type="ECO:0000313" key="2">
    <source>
        <dbReference type="EMBL" id="KKN91112.1"/>
    </source>
</evidence>
<dbReference type="AlphaFoldDB" id="A0A0F9UUD7"/>
<sequence>MSNYSREDIDRWFDFSYLPSQRMIHVGSHDAEMMDGEGESGTDCQMAEFFIKAITHLNRISSKPIFVHMNNLGGDWFHGMAVYDAIRASIAHVYGICWGYAMSMGSIIIQACDSRIVAPHCTFMIHDGFDNLSGTCKSVEAWAKFATKSRQQMYEIYLGRMKAAKPRITIGKIEELCSHDTIFTAEDAVRQGLADWILATLDDPYKYYATETPTSKWQPTMKLGKHEVEEEETE</sequence>
<dbReference type="PANTHER" id="PTHR10381">
    <property type="entry name" value="ATP-DEPENDENT CLP PROTEASE PROTEOLYTIC SUBUNIT"/>
    <property type="match status" value="1"/>
</dbReference>
<dbReference type="PANTHER" id="PTHR10381:SF11">
    <property type="entry name" value="ATP-DEPENDENT CLP PROTEASE PROTEOLYTIC SUBUNIT, MITOCHONDRIAL"/>
    <property type="match status" value="1"/>
</dbReference>
<reference evidence="2" key="1">
    <citation type="journal article" date="2015" name="Nature">
        <title>Complex archaea that bridge the gap between prokaryotes and eukaryotes.</title>
        <authorList>
            <person name="Spang A."/>
            <person name="Saw J.H."/>
            <person name="Jorgensen S.L."/>
            <person name="Zaremba-Niedzwiedzka K."/>
            <person name="Martijn J."/>
            <person name="Lind A.E."/>
            <person name="van Eijk R."/>
            <person name="Schleper C."/>
            <person name="Guy L."/>
            <person name="Ettema T.J."/>
        </authorList>
    </citation>
    <scope>NUCLEOTIDE SEQUENCE</scope>
</reference>
<dbReference type="GO" id="GO:0004176">
    <property type="term" value="F:ATP-dependent peptidase activity"/>
    <property type="evidence" value="ECO:0007669"/>
    <property type="project" value="InterPro"/>
</dbReference>
<comment type="caution">
    <text evidence="2">The sequence shown here is derived from an EMBL/GenBank/DDBJ whole genome shotgun (WGS) entry which is preliminary data.</text>
</comment>
<dbReference type="InterPro" id="IPR001907">
    <property type="entry name" value="ClpP"/>
</dbReference>
<dbReference type="PRINTS" id="PR00127">
    <property type="entry name" value="CLPPROTEASEP"/>
</dbReference>
<dbReference type="SUPFAM" id="SSF52096">
    <property type="entry name" value="ClpP/crotonase"/>
    <property type="match status" value="1"/>
</dbReference>
<gene>
    <name evidence="2" type="ORF">LCGC14_0219770</name>
</gene>
<dbReference type="GO" id="GO:0009368">
    <property type="term" value="C:endopeptidase Clp complex"/>
    <property type="evidence" value="ECO:0007669"/>
    <property type="project" value="TreeGrafter"/>
</dbReference>
<dbReference type="Gene3D" id="3.90.226.10">
    <property type="entry name" value="2-enoyl-CoA Hydratase, Chain A, domain 1"/>
    <property type="match status" value="1"/>
</dbReference>
<dbReference type="Pfam" id="PF00574">
    <property type="entry name" value="CLP_protease"/>
    <property type="match status" value="1"/>
</dbReference>
<evidence type="ECO:0000256" key="1">
    <source>
        <dbReference type="ARBA" id="ARBA00007039"/>
    </source>
</evidence>
<proteinExistence type="inferred from homology"/>